<feature type="transmembrane region" description="Helical" evidence="1">
    <location>
        <begin position="164"/>
        <end position="182"/>
    </location>
</feature>
<dbReference type="InterPro" id="IPR011737">
    <property type="entry name" value="CHP02206_TP0381"/>
</dbReference>
<feature type="transmembrane region" description="Helical" evidence="1">
    <location>
        <begin position="209"/>
        <end position="229"/>
    </location>
</feature>
<dbReference type="Proteomes" id="UP000441585">
    <property type="component" value="Unassembled WGS sequence"/>
</dbReference>
<name>A0A6I2M654_9BACI</name>
<dbReference type="Pfam" id="PF14808">
    <property type="entry name" value="TMEM164"/>
    <property type="match status" value="1"/>
</dbReference>
<accession>A0A6I2M654</accession>
<keyword evidence="1" id="KW-0812">Transmembrane</keyword>
<feature type="transmembrane region" description="Helical" evidence="1">
    <location>
        <begin position="135"/>
        <end position="155"/>
    </location>
</feature>
<comment type="caution">
    <text evidence="2">The sequence shown here is derived from an EMBL/GenBank/DDBJ whole genome shotgun (WGS) entry which is preliminary data.</text>
</comment>
<evidence type="ECO:0000256" key="1">
    <source>
        <dbReference type="SAM" id="Phobius"/>
    </source>
</evidence>
<feature type="transmembrane region" description="Helical" evidence="1">
    <location>
        <begin position="78"/>
        <end position="98"/>
    </location>
</feature>
<protein>
    <submittedName>
        <fullName evidence="2">TIGR02206 family membrane protein</fullName>
    </submittedName>
</protein>
<reference evidence="2 3" key="1">
    <citation type="submission" date="2019-11" db="EMBL/GenBank/DDBJ databases">
        <title>Bacillus idriensis genome.</title>
        <authorList>
            <person name="Konopka E.N."/>
            <person name="Newman J.D."/>
        </authorList>
    </citation>
    <scope>NUCLEOTIDE SEQUENCE [LARGE SCALE GENOMIC DNA]</scope>
    <source>
        <strain evidence="2 3">DSM 19097</strain>
    </source>
</reference>
<dbReference type="RefSeq" id="WP_070875017.1">
    <property type="nucleotide sequence ID" value="NZ_CAJGAA010000001.1"/>
</dbReference>
<sequence length="244" mass="28175">MNQIFQQSYEDNPFAAFSKVHLLSIFLLFLTVLVLFLFRKKLLNENRNRAARWILAGTGLVCELSYHLWLTLNGTWNAAYTLPLELCSISLFLCIVLLLTKSRRVFEVVYFIGLAGAFFALLTPELNYNFPHLRFLHFFITHSVIILTCFFFVWVEKYKVTFRSVLKTMGFLNAAAVLIYFINQTAGGNYMFLSRKPVNPTPLDFLGPYPWYILSLEIVAFLLFLLLFVPFSSTKKKTGISKSV</sequence>
<gene>
    <name evidence="2" type="ORF">GJU41_02605</name>
</gene>
<keyword evidence="3" id="KW-1185">Reference proteome</keyword>
<feature type="transmembrane region" description="Helical" evidence="1">
    <location>
        <begin position="20"/>
        <end position="38"/>
    </location>
</feature>
<dbReference type="NCBIfam" id="TIGR02206">
    <property type="entry name" value="intg_mem_TP0381"/>
    <property type="match status" value="1"/>
</dbReference>
<feature type="transmembrane region" description="Helical" evidence="1">
    <location>
        <begin position="50"/>
        <end position="72"/>
    </location>
</feature>
<dbReference type="AlphaFoldDB" id="A0A6I2M654"/>
<evidence type="ECO:0000313" key="2">
    <source>
        <dbReference type="EMBL" id="MRX52852.1"/>
    </source>
</evidence>
<organism evidence="2 3">
    <name type="scientific">Metabacillus idriensis</name>
    <dbReference type="NCBI Taxonomy" id="324768"/>
    <lineage>
        <taxon>Bacteria</taxon>
        <taxon>Bacillati</taxon>
        <taxon>Bacillota</taxon>
        <taxon>Bacilli</taxon>
        <taxon>Bacillales</taxon>
        <taxon>Bacillaceae</taxon>
        <taxon>Metabacillus</taxon>
    </lineage>
</organism>
<keyword evidence="1" id="KW-0472">Membrane</keyword>
<evidence type="ECO:0000313" key="3">
    <source>
        <dbReference type="Proteomes" id="UP000441585"/>
    </source>
</evidence>
<dbReference type="EMBL" id="WKKF01000001">
    <property type="protein sequence ID" value="MRX52852.1"/>
    <property type="molecule type" value="Genomic_DNA"/>
</dbReference>
<proteinExistence type="predicted"/>
<keyword evidence="1" id="KW-1133">Transmembrane helix</keyword>
<feature type="transmembrane region" description="Helical" evidence="1">
    <location>
        <begin position="105"/>
        <end position="123"/>
    </location>
</feature>